<name>A0A381ZEA4_9ZZZZ</name>
<dbReference type="GO" id="GO:0015986">
    <property type="term" value="P:proton motive force-driven ATP synthesis"/>
    <property type="evidence" value="ECO:0007669"/>
    <property type="project" value="InterPro"/>
</dbReference>
<evidence type="ECO:0000256" key="2">
    <source>
        <dbReference type="ARBA" id="ARBA00004308"/>
    </source>
</evidence>
<dbReference type="NCBIfam" id="TIGR01144">
    <property type="entry name" value="ATP_synt_b"/>
    <property type="match status" value="1"/>
</dbReference>
<dbReference type="EMBL" id="UINC01020833">
    <property type="protein sequence ID" value="SVA87097.1"/>
    <property type="molecule type" value="Genomic_DNA"/>
</dbReference>
<keyword evidence="10" id="KW-0406">Ion transport</keyword>
<accession>A0A381ZEA4</accession>
<keyword evidence="11 15" id="KW-0472">Membrane</keyword>
<comment type="subcellular location">
    <subcellularLocation>
        <location evidence="2">Endomembrane system</location>
    </subcellularLocation>
    <subcellularLocation>
        <location evidence="1">Membrane</location>
        <topology evidence="1">Single-pass membrane protein</topology>
    </subcellularLocation>
</comment>
<sequence length="172" mass="20023">MPQFEQVEVFHSLIFWSLISFAILFFLLKRFAFPPILEVLEERENKIRSEIGDAEKLRQEAEGLKADLGRELKNAHEKAQTIIQMAGDESKKIQEKSIQETQVKVRQMQNDAEQEIQITRNKLLNEIRSYTAALTMASTEKVLKKSLNDEDKKRLIDESIEEVLREMESRGT</sequence>
<dbReference type="Pfam" id="PF00430">
    <property type="entry name" value="ATP-synt_B"/>
    <property type="match status" value="1"/>
</dbReference>
<dbReference type="PANTHER" id="PTHR33445">
    <property type="entry name" value="ATP SYNTHASE SUBUNIT B', CHLOROPLASTIC"/>
    <property type="match status" value="1"/>
</dbReference>
<dbReference type="AlphaFoldDB" id="A0A381ZEA4"/>
<dbReference type="InterPro" id="IPR002146">
    <property type="entry name" value="ATP_synth_b/b'su_bac/chlpt"/>
</dbReference>
<keyword evidence="9 15" id="KW-1133">Transmembrane helix</keyword>
<dbReference type="PANTHER" id="PTHR33445:SF1">
    <property type="entry name" value="ATP SYNTHASE SUBUNIT B"/>
    <property type="match status" value="1"/>
</dbReference>
<evidence type="ECO:0000313" key="16">
    <source>
        <dbReference type="EMBL" id="SVA87097.1"/>
    </source>
</evidence>
<evidence type="ECO:0000256" key="8">
    <source>
        <dbReference type="ARBA" id="ARBA00022781"/>
    </source>
</evidence>
<evidence type="ECO:0000256" key="5">
    <source>
        <dbReference type="ARBA" id="ARBA00022475"/>
    </source>
</evidence>
<comment type="similarity">
    <text evidence="3">Belongs to the ATPase B chain family.</text>
</comment>
<dbReference type="GO" id="GO:0045259">
    <property type="term" value="C:proton-transporting ATP synthase complex"/>
    <property type="evidence" value="ECO:0007669"/>
    <property type="project" value="UniProtKB-KW"/>
</dbReference>
<evidence type="ECO:0000256" key="7">
    <source>
        <dbReference type="ARBA" id="ARBA00022692"/>
    </source>
</evidence>
<reference evidence="16" key="1">
    <citation type="submission" date="2018-05" db="EMBL/GenBank/DDBJ databases">
        <authorList>
            <person name="Lanie J.A."/>
            <person name="Ng W.-L."/>
            <person name="Kazmierczak K.M."/>
            <person name="Andrzejewski T.M."/>
            <person name="Davidsen T.M."/>
            <person name="Wayne K.J."/>
            <person name="Tettelin H."/>
            <person name="Glass J.I."/>
            <person name="Rusch D."/>
            <person name="Podicherti R."/>
            <person name="Tsui H.-C.T."/>
            <person name="Winkler M.E."/>
        </authorList>
    </citation>
    <scope>NUCLEOTIDE SEQUENCE</scope>
</reference>
<evidence type="ECO:0000256" key="15">
    <source>
        <dbReference type="SAM" id="Phobius"/>
    </source>
</evidence>
<dbReference type="HAMAP" id="MF_01398">
    <property type="entry name" value="ATP_synth_b_bprime"/>
    <property type="match status" value="1"/>
</dbReference>
<dbReference type="GO" id="GO:0046961">
    <property type="term" value="F:proton-transporting ATPase activity, rotational mechanism"/>
    <property type="evidence" value="ECO:0007669"/>
    <property type="project" value="TreeGrafter"/>
</dbReference>
<keyword evidence="7 15" id="KW-0812">Transmembrane</keyword>
<evidence type="ECO:0000256" key="6">
    <source>
        <dbReference type="ARBA" id="ARBA00022547"/>
    </source>
</evidence>
<keyword evidence="5" id="KW-1003">Cell membrane</keyword>
<evidence type="ECO:0000256" key="1">
    <source>
        <dbReference type="ARBA" id="ARBA00004167"/>
    </source>
</evidence>
<feature type="transmembrane region" description="Helical" evidence="15">
    <location>
        <begin position="12"/>
        <end position="28"/>
    </location>
</feature>
<protein>
    <submittedName>
        <fullName evidence="16">Uncharacterized protein</fullName>
    </submittedName>
</protein>
<organism evidence="16">
    <name type="scientific">marine metagenome</name>
    <dbReference type="NCBI Taxonomy" id="408172"/>
    <lineage>
        <taxon>unclassified sequences</taxon>
        <taxon>metagenomes</taxon>
        <taxon>ecological metagenomes</taxon>
    </lineage>
</organism>
<keyword evidence="6" id="KW-0138">CF(0)</keyword>
<keyword evidence="8" id="KW-0375">Hydrogen ion transport</keyword>
<dbReference type="CDD" id="cd06503">
    <property type="entry name" value="ATP-synt_Fo_b"/>
    <property type="match status" value="1"/>
</dbReference>
<evidence type="ECO:0000256" key="4">
    <source>
        <dbReference type="ARBA" id="ARBA00022448"/>
    </source>
</evidence>
<evidence type="ECO:0000256" key="11">
    <source>
        <dbReference type="ARBA" id="ARBA00023136"/>
    </source>
</evidence>
<dbReference type="InterPro" id="IPR005864">
    <property type="entry name" value="ATP_synth_F0_bsu_bac"/>
</dbReference>
<keyword evidence="4" id="KW-0813">Transport</keyword>
<evidence type="ECO:0000256" key="12">
    <source>
        <dbReference type="ARBA" id="ARBA00023310"/>
    </source>
</evidence>
<evidence type="ECO:0000256" key="10">
    <source>
        <dbReference type="ARBA" id="ARBA00023065"/>
    </source>
</evidence>
<feature type="coiled-coil region" evidence="14">
    <location>
        <begin position="37"/>
        <end position="111"/>
    </location>
</feature>
<proteinExistence type="inferred from homology"/>
<evidence type="ECO:0000256" key="3">
    <source>
        <dbReference type="ARBA" id="ARBA00005513"/>
    </source>
</evidence>
<comment type="function">
    <text evidence="13">F(1)F(0) ATP synthase produces ATP from ADP in the presence of a proton or sodium gradient. F-type ATPases consist of two structural domains, F(1) containing the extramembraneous catalytic core and F(0) containing the membrane proton channel, linked together by a central stalk and a peripheral stalk. During catalysis, ATP synthesis in the catalytic domain of F(1) is coupled via a rotary mechanism of the central stalk subunits to proton translocation.</text>
</comment>
<evidence type="ECO:0000256" key="13">
    <source>
        <dbReference type="ARBA" id="ARBA00025198"/>
    </source>
</evidence>
<evidence type="ECO:0000256" key="9">
    <source>
        <dbReference type="ARBA" id="ARBA00022989"/>
    </source>
</evidence>
<dbReference type="GO" id="GO:0012505">
    <property type="term" value="C:endomembrane system"/>
    <property type="evidence" value="ECO:0007669"/>
    <property type="project" value="UniProtKB-SubCell"/>
</dbReference>
<gene>
    <name evidence="16" type="ORF">METZ01_LOCUS139951</name>
</gene>
<evidence type="ECO:0000256" key="14">
    <source>
        <dbReference type="SAM" id="Coils"/>
    </source>
</evidence>
<dbReference type="InterPro" id="IPR050059">
    <property type="entry name" value="ATP_synthase_B_chain"/>
</dbReference>
<keyword evidence="14" id="KW-0175">Coiled coil</keyword>
<keyword evidence="12" id="KW-0066">ATP synthesis</keyword>